<organism evidence="3 4">
    <name type="scientific">Adiantum capillus-veneris</name>
    <name type="common">Maidenhair fern</name>
    <dbReference type="NCBI Taxonomy" id="13818"/>
    <lineage>
        <taxon>Eukaryota</taxon>
        <taxon>Viridiplantae</taxon>
        <taxon>Streptophyta</taxon>
        <taxon>Embryophyta</taxon>
        <taxon>Tracheophyta</taxon>
        <taxon>Polypodiopsida</taxon>
        <taxon>Polypodiidae</taxon>
        <taxon>Polypodiales</taxon>
        <taxon>Pteridineae</taxon>
        <taxon>Pteridaceae</taxon>
        <taxon>Vittarioideae</taxon>
        <taxon>Adiantum</taxon>
    </lineage>
</organism>
<dbReference type="PROSITE" id="PS51375">
    <property type="entry name" value="PPR"/>
    <property type="match status" value="1"/>
</dbReference>
<comment type="caution">
    <text evidence="3">The sequence shown here is derived from an EMBL/GenBank/DDBJ whole genome shotgun (WGS) entry which is preliminary data.</text>
</comment>
<dbReference type="InterPro" id="IPR046960">
    <property type="entry name" value="PPR_At4g14850-like_plant"/>
</dbReference>
<dbReference type="PANTHER" id="PTHR47926">
    <property type="entry name" value="PENTATRICOPEPTIDE REPEAT-CONTAINING PROTEIN"/>
    <property type="match status" value="1"/>
</dbReference>
<feature type="repeat" description="PPR" evidence="2">
    <location>
        <begin position="76"/>
        <end position="110"/>
    </location>
</feature>
<evidence type="ECO:0008006" key="5">
    <source>
        <dbReference type="Google" id="ProtNLM"/>
    </source>
</evidence>
<evidence type="ECO:0000256" key="1">
    <source>
        <dbReference type="ARBA" id="ARBA00022737"/>
    </source>
</evidence>
<keyword evidence="1" id="KW-0677">Repeat</keyword>
<gene>
    <name evidence="3" type="ORF">GOP47_0009966</name>
</gene>
<dbReference type="Pfam" id="PF01535">
    <property type="entry name" value="PPR"/>
    <property type="match status" value="2"/>
</dbReference>
<dbReference type="AlphaFoldDB" id="A0A9D4UY07"/>
<keyword evidence="4" id="KW-1185">Reference proteome</keyword>
<sequence>MRSEGLCPDEIAYVCILKACVSKQDANMGLKIHSDIVSLGLLQKNVVLDNALVDMYAKCGALQRAQKVLEEQPVRNVVPWSALIAGYAQQEQGQKSLGCFERMQSKGLSPDAIT</sequence>
<evidence type="ECO:0000313" key="4">
    <source>
        <dbReference type="Proteomes" id="UP000886520"/>
    </source>
</evidence>
<dbReference type="OrthoDB" id="1927484at2759"/>
<reference evidence="3" key="1">
    <citation type="submission" date="2021-01" db="EMBL/GenBank/DDBJ databases">
        <title>Adiantum capillus-veneris genome.</title>
        <authorList>
            <person name="Fang Y."/>
            <person name="Liao Q."/>
        </authorList>
    </citation>
    <scope>NUCLEOTIDE SEQUENCE</scope>
    <source>
        <strain evidence="3">H3</strain>
        <tissue evidence="3">Leaf</tissue>
    </source>
</reference>
<evidence type="ECO:0000256" key="2">
    <source>
        <dbReference type="PROSITE-ProRule" id="PRU00708"/>
    </source>
</evidence>
<dbReference type="Proteomes" id="UP000886520">
    <property type="component" value="Chromosome 9"/>
</dbReference>
<dbReference type="EMBL" id="JABFUD020000009">
    <property type="protein sequence ID" value="KAI5075890.1"/>
    <property type="molecule type" value="Genomic_DNA"/>
</dbReference>
<dbReference type="InterPro" id="IPR002885">
    <property type="entry name" value="PPR_rpt"/>
</dbReference>
<accession>A0A9D4UY07</accession>
<name>A0A9D4UY07_ADICA</name>
<dbReference type="InterPro" id="IPR011990">
    <property type="entry name" value="TPR-like_helical_dom_sf"/>
</dbReference>
<evidence type="ECO:0000313" key="3">
    <source>
        <dbReference type="EMBL" id="KAI5075890.1"/>
    </source>
</evidence>
<proteinExistence type="predicted"/>
<dbReference type="NCBIfam" id="TIGR00756">
    <property type="entry name" value="PPR"/>
    <property type="match status" value="1"/>
</dbReference>
<protein>
    <recommendedName>
        <fullName evidence="5">Pentatricopeptide repeat-containing protein</fullName>
    </recommendedName>
</protein>
<dbReference type="GO" id="GO:0003723">
    <property type="term" value="F:RNA binding"/>
    <property type="evidence" value="ECO:0007669"/>
    <property type="project" value="InterPro"/>
</dbReference>
<dbReference type="Gene3D" id="1.25.40.10">
    <property type="entry name" value="Tetratricopeptide repeat domain"/>
    <property type="match status" value="1"/>
</dbReference>
<dbReference type="GO" id="GO:0009451">
    <property type="term" value="P:RNA modification"/>
    <property type="evidence" value="ECO:0007669"/>
    <property type="project" value="InterPro"/>
</dbReference>